<evidence type="ECO:0000313" key="8">
    <source>
        <dbReference type="Proteomes" id="UP000187209"/>
    </source>
</evidence>
<evidence type="ECO:0000256" key="3">
    <source>
        <dbReference type="ARBA" id="ARBA00023187"/>
    </source>
</evidence>
<protein>
    <recommendedName>
        <fullName evidence="6">RRM domain-containing protein</fullName>
    </recommendedName>
</protein>
<dbReference type="Proteomes" id="UP000187209">
    <property type="component" value="Unassembled WGS sequence"/>
</dbReference>
<gene>
    <name evidence="7" type="ORF">SteCoe_34093</name>
</gene>
<dbReference type="PANTHER" id="PTHR23139">
    <property type="entry name" value="RNA-BINDING PROTEIN"/>
    <property type="match status" value="1"/>
</dbReference>
<dbReference type="Gene3D" id="3.30.70.330">
    <property type="match status" value="3"/>
</dbReference>
<accession>A0A1R2AV82</accession>
<sequence>MERRRSRSPKRSHRHRSSSSDRKHKHYSKKRKHSSHHHKSSRRSPHSPPPPRYKFDSPPKTYLAYNNKIWDEYNTATNPEEFINKIQQVASTIPSSQANKIDRELYIGNLPSGITGPQLVDLLNRTLISIGANICAGEPVISAWISNDGHYAFVEFRSIEEAKAGYALNNVSVLGQPLRVGRPRTYAGNEPPVVSGLHALGASAIGLNKVTEAMASKILGGKGRLMLSGLPHGHNSEDIKKLLVEFGTLKCMDMPKDPLTGLTKGYCIFDFEEEEATAKILQQGTFKISGCSAVVSRVGKESLTQAFLPPTPELDNRARFSSRILVLKNMVRITDLENDDEYQEIHEDVLEECKKYGRVISIVIPRPGEHTSGIGKIFVEYTTVEDAAKAKIGLTGLRFNEKRVECSFHPEELFFQGNFVGE</sequence>
<evidence type="ECO:0000256" key="2">
    <source>
        <dbReference type="ARBA" id="ARBA00022884"/>
    </source>
</evidence>
<dbReference type="EMBL" id="MPUH01001330">
    <property type="protein sequence ID" value="OMJ68441.1"/>
    <property type="molecule type" value="Genomic_DNA"/>
</dbReference>
<dbReference type="SUPFAM" id="SSF54928">
    <property type="entry name" value="RNA-binding domain, RBD"/>
    <property type="match status" value="2"/>
</dbReference>
<feature type="domain" description="RRM" evidence="6">
    <location>
        <begin position="103"/>
        <end position="185"/>
    </location>
</feature>
<organism evidence="7 8">
    <name type="scientific">Stentor coeruleus</name>
    <dbReference type="NCBI Taxonomy" id="5963"/>
    <lineage>
        <taxon>Eukaryota</taxon>
        <taxon>Sar</taxon>
        <taxon>Alveolata</taxon>
        <taxon>Ciliophora</taxon>
        <taxon>Postciliodesmatophora</taxon>
        <taxon>Heterotrichea</taxon>
        <taxon>Heterotrichida</taxon>
        <taxon>Stentoridae</taxon>
        <taxon>Stentor</taxon>
    </lineage>
</organism>
<dbReference type="GO" id="GO:0003723">
    <property type="term" value="F:RNA binding"/>
    <property type="evidence" value="ECO:0007669"/>
    <property type="project" value="UniProtKB-UniRule"/>
</dbReference>
<dbReference type="FunFam" id="3.30.70.330:FF:000097">
    <property type="entry name" value="U2 snRNP auxiliary factor large subunit"/>
    <property type="match status" value="1"/>
</dbReference>
<dbReference type="InterPro" id="IPR003954">
    <property type="entry name" value="RRM_euk-type"/>
</dbReference>
<keyword evidence="1" id="KW-0507">mRNA processing</keyword>
<dbReference type="SMART" id="SM00360">
    <property type="entry name" value="RRM"/>
    <property type="match status" value="3"/>
</dbReference>
<feature type="region of interest" description="Disordered" evidence="5">
    <location>
        <begin position="1"/>
        <end position="58"/>
    </location>
</feature>
<feature type="compositionally biased region" description="Basic residues" evidence="5">
    <location>
        <begin position="1"/>
        <end position="45"/>
    </location>
</feature>
<dbReference type="CDD" id="cd12232">
    <property type="entry name" value="RRM3_U2AF65"/>
    <property type="match status" value="1"/>
</dbReference>
<proteinExistence type="predicted"/>
<comment type="caution">
    <text evidence="7">The sequence shown here is derived from an EMBL/GenBank/DDBJ whole genome shotgun (WGS) entry which is preliminary data.</text>
</comment>
<feature type="domain" description="RRM" evidence="6">
    <location>
        <begin position="329"/>
        <end position="411"/>
    </location>
</feature>
<evidence type="ECO:0000256" key="1">
    <source>
        <dbReference type="ARBA" id="ARBA00022664"/>
    </source>
</evidence>
<feature type="domain" description="RRM" evidence="6">
    <location>
        <begin position="223"/>
        <end position="290"/>
    </location>
</feature>
<dbReference type="SMART" id="SM00361">
    <property type="entry name" value="RRM_1"/>
    <property type="match status" value="1"/>
</dbReference>
<dbReference type="GO" id="GO:0008380">
    <property type="term" value="P:RNA splicing"/>
    <property type="evidence" value="ECO:0007669"/>
    <property type="project" value="UniProtKB-KW"/>
</dbReference>
<evidence type="ECO:0000259" key="6">
    <source>
        <dbReference type="PROSITE" id="PS50102"/>
    </source>
</evidence>
<dbReference type="InterPro" id="IPR000504">
    <property type="entry name" value="RRM_dom"/>
</dbReference>
<name>A0A1R2AV82_9CILI</name>
<dbReference type="GO" id="GO:0006397">
    <property type="term" value="P:mRNA processing"/>
    <property type="evidence" value="ECO:0007669"/>
    <property type="project" value="UniProtKB-KW"/>
</dbReference>
<keyword evidence="8" id="KW-1185">Reference proteome</keyword>
<dbReference type="Pfam" id="PF00076">
    <property type="entry name" value="RRM_1"/>
    <property type="match status" value="2"/>
</dbReference>
<dbReference type="PROSITE" id="PS50102">
    <property type="entry name" value="RRM"/>
    <property type="match status" value="3"/>
</dbReference>
<keyword evidence="3" id="KW-0508">mRNA splicing</keyword>
<evidence type="ECO:0000313" key="7">
    <source>
        <dbReference type="EMBL" id="OMJ68441.1"/>
    </source>
</evidence>
<evidence type="ECO:0000256" key="4">
    <source>
        <dbReference type="PROSITE-ProRule" id="PRU00176"/>
    </source>
</evidence>
<dbReference type="InterPro" id="IPR035979">
    <property type="entry name" value="RBD_domain_sf"/>
</dbReference>
<dbReference type="CDD" id="cd12230">
    <property type="entry name" value="RRM1_U2AF65"/>
    <property type="match status" value="1"/>
</dbReference>
<reference evidence="7 8" key="1">
    <citation type="submission" date="2016-11" db="EMBL/GenBank/DDBJ databases">
        <title>The macronuclear genome of Stentor coeruleus: a giant cell with tiny introns.</title>
        <authorList>
            <person name="Slabodnick M."/>
            <person name="Ruby J.G."/>
            <person name="Reiff S.B."/>
            <person name="Swart E.C."/>
            <person name="Gosai S."/>
            <person name="Prabakaran S."/>
            <person name="Witkowska E."/>
            <person name="Larue G.E."/>
            <person name="Fisher S."/>
            <person name="Freeman R.M."/>
            <person name="Gunawardena J."/>
            <person name="Chu W."/>
            <person name="Stover N.A."/>
            <person name="Gregory B.D."/>
            <person name="Nowacki M."/>
            <person name="Derisi J."/>
            <person name="Roy S.W."/>
            <person name="Marshall W.F."/>
            <person name="Sood P."/>
        </authorList>
    </citation>
    <scope>NUCLEOTIDE SEQUENCE [LARGE SCALE GENOMIC DNA]</scope>
    <source>
        <strain evidence="7">WM001</strain>
    </source>
</reference>
<keyword evidence="2 4" id="KW-0694">RNA-binding</keyword>
<evidence type="ECO:0000256" key="5">
    <source>
        <dbReference type="SAM" id="MobiDB-lite"/>
    </source>
</evidence>
<dbReference type="OrthoDB" id="10266058at2759"/>
<dbReference type="AlphaFoldDB" id="A0A1R2AV82"/>
<dbReference type="InterPro" id="IPR012677">
    <property type="entry name" value="Nucleotide-bd_a/b_plait_sf"/>
</dbReference>